<organism evidence="1 2">
    <name type="scientific">Alkalihalobacterium chitinilyticum</name>
    <dbReference type="NCBI Taxonomy" id="2980103"/>
    <lineage>
        <taxon>Bacteria</taxon>
        <taxon>Bacillati</taxon>
        <taxon>Bacillota</taxon>
        <taxon>Bacilli</taxon>
        <taxon>Bacillales</taxon>
        <taxon>Bacillaceae</taxon>
        <taxon>Alkalihalobacterium</taxon>
    </lineage>
</organism>
<proteinExistence type="predicted"/>
<reference evidence="1" key="1">
    <citation type="submission" date="2024-05" db="EMBL/GenBank/DDBJ databases">
        <title>Alkalihalobacillus sp. strain MEB203 novel alkaliphilic bacterium from Lonar Lake, India.</title>
        <authorList>
            <person name="Joshi A."/>
            <person name="Thite S."/>
            <person name="Mengade P."/>
        </authorList>
    </citation>
    <scope>NUCLEOTIDE SEQUENCE</scope>
    <source>
        <strain evidence="1">MEB 203</strain>
    </source>
</reference>
<dbReference type="Pfam" id="PF16895">
    <property type="entry name" value="DUF5085"/>
    <property type="match status" value="1"/>
</dbReference>
<sequence length="147" mass="17472">MIENHKIAYRNVVSKYYQFIPEEIALAFDDFGAFLERYNYHPTGTVFFSIMSEPTDEVMTAEIFFSIEEEQFSVDSDDYLRFRSYFSVSPMLMTRVVGNIDEQAQVKYWELIERLNQLGLEQATPIFVEYKRMHSDKSYIEMSVGYR</sequence>
<keyword evidence="2" id="KW-1185">Reference proteome</keyword>
<dbReference type="EMBL" id="JAOTPO010000014">
    <property type="protein sequence ID" value="MDE5415236.1"/>
    <property type="molecule type" value="Genomic_DNA"/>
</dbReference>
<evidence type="ECO:0000313" key="2">
    <source>
        <dbReference type="Proteomes" id="UP001148125"/>
    </source>
</evidence>
<gene>
    <name evidence="1" type="ORF">N7Z68_17900</name>
</gene>
<dbReference type="RefSeq" id="WP_275119841.1">
    <property type="nucleotide sequence ID" value="NZ_JAOTPO010000014.1"/>
</dbReference>
<dbReference type="InterPro" id="IPR011256">
    <property type="entry name" value="Reg_factor_effector_dom_sf"/>
</dbReference>
<name>A0ABT5VIF5_9BACI</name>
<dbReference type="Gene3D" id="3.20.80.10">
    <property type="entry name" value="Regulatory factor, effector binding domain"/>
    <property type="match status" value="1"/>
</dbReference>
<evidence type="ECO:0000313" key="1">
    <source>
        <dbReference type="EMBL" id="MDE5415236.1"/>
    </source>
</evidence>
<dbReference type="Proteomes" id="UP001148125">
    <property type="component" value="Unassembled WGS sequence"/>
</dbReference>
<accession>A0ABT5VIF5</accession>
<comment type="caution">
    <text evidence="1">The sequence shown here is derived from an EMBL/GenBank/DDBJ whole genome shotgun (WGS) entry which is preliminary data.</text>
</comment>
<dbReference type="InterPro" id="IPR031664">
    <property type="entry name" value="DUF5085"/>
</dbReference>
<protein>
    <submittedName>
        <fullName evidence="1">DUF5085 family protein</fullName>
    </submittedName>
</protein>